<feature type="transmembrane region" description="Helical" evidence="7">
    <location>
        <begin position="177"/>
        <end position="196"/>
    </location>
</feature>
<dbReference type="InterPro" id="IPR006707">
    <property type="entry name" value="T7SS_EccD"/>
</dbReference>
<dbReference type="Pfam" id="PF08817">
    <property type="entry name" value="YukD"/>
    <property type="match status" value="1"/>
</dbReference>
<dbReference type="STRING" id="35752.SAMN05421541_108211"/>
<evidence type="ECO:0000256" key="7">
    <source>
        <dbReference type="SAM" id="Phobius"/>
    </source>
</evidence>
<feature type="transmembrane region" description="Helical" evidence="7">
    <location>
        <begin position="208"/>
        <end position="228"/>
    </location>
</feature>
<evidence type="ECO:0000256" key="2">
    <source>
        <dbReference type="ARBA" id="ARBA00006162"/>
    </source>
</evidence>
<protein>
    <submittedName>
        <fullName evidence="9">Type VII secretion integral membrane protein EccD</fullName>
    </submittedName>
</protein>
<feature type="transmembrane region" description="Helical" evidence="7">
    <location>
        <begin position="267"/>
        <end position="288"/>
    </location>
</feature>
<feature type="transmembrane region" description="Helical" evidence="7">
    <location>
        <begin position="379"/>
        <end position="397"/>
    </location>
</feature>
<reference evidence="9 10" key="1">
    <citation type="submission" date="2016-10" db="EMBL/GenBank/DDBJ databases">
        <authorList>
            <person name="de Groot N.N."/>
        </authorList>
    </citation>
    <scope>NUCLEOTIDE SEQUENCE [LARGE SCALE GENOMIC DNA]</scope>
    <source>
        <strain evidence="9 10">DSM 43019</strain>
    </source>
</reference>
<comment type="subcellular location">
    <subcellularLocation>
        <location evidence="1">Cell membrane</location>
        <topology evidence="1">Multi-pass membrane protein</topology>
    </subcellularLocation>
</comment>
<keyword evidence="3" id="KW-1003">Cell membrane</keyword>
<dbReference type="EMBL" id="FONV01000008">
    <property type="protein sequence ID" value="SFF29267.1"/>
    <property type="molecule type" value="Genomic_DNA"/>
</dbReference>
<feature type="domain" description="EccD-like transmembrane" evidence="8">
    <location>
        <begin position="123"/>
        <end position="467"/>
    </location>
</feature>
<name>A0A1I2HK88_9ACTN</name>
<dbReference type="InterPro" id="IPR024962">
    <property type="entry name" value="YukD-like"/>
</dbReference>
<proteinExistence type="inferred from homology"/>
<evidence type="ECO:0000256" key="6">
    <source>
        <dbReference type="ARBA" id="ARBA00023136"/>
    </source>
</evidence>
<feature type="transmembrane region" description="Helical" evidence="7">
    <location>
        <begin position="444"/>
        <end position="464"/>
    </location>
</feature>
<organism evidence="9 10">
    <name type="scientific">Actinoplanes philippinensis</name>
    <dbReference type="NCBI Taxonomy" id="35752"/>
    <lineage>
        <taxon>Bacteria</taxon>
        <taxon>Bacillati</taxon>
        <taxon>Actinomycetota</taxon>
        <taxon>Actinomycetes</taxon>
        <taxon>Micromonosporales</taxon>
        <taxon>Micromonosporaceae</taxon>
        <taxon>Actinoplanes</taxon>
    </lineage>
</organism>
<dbReference type="Proteomes" id="UP000199645">
    <property type="component" value="Unassembled WGS sequence"/>
</dbReference>
<dbReference type="Pfam" id="PF19053">
    <property type="entry name" value="EccD"/>
    <property type="match status" value="1"/>
</dbReference>
<dbReference type="GO" id="GO:0005886">
    <property type="term" value="C:plasma membrane"/>
    <property type="evidence" value="ECO:0007669"/>
    <property type="project" value="UniProtKB-SubCell"/>
</dbReference>
<gene>
    <name evidence="9" type="ORF">SAMN05421541_108211</name>
</gene>
<evidence type="ECO:0000313" key="10">
    <source>
        <dbReference type="Proteomes" id="UP000199645"/>
    </source>
</evidence>
<feature type="transmembrane region" description="Helical" evidence="7">
    <location>
        <begin position="326"/>
        <end position="345"/>
    </location>
</feature>
<dbReference type="PIRSF" id="PIRSF017804">
    <property type="entry name" value="Secretion_EccD1"/>
    <property type="match status" value="1"/>
</dbReference>
<evidence type="ECO:0000256" key="5">
    <source>
        <dbReference type="ARBA" id="ARBA00022989"/>
    </source>
</evidence>
<evidence type="ECO:0000259" key="8">
    <source>
        <dbReference type="Pfam" id="PF19053"/>
    </source>
</evidence>
<keyword evidence="4 7" id="KW-0812">Transmembrane</keyword>
<dbReference type="OrthoDB" id="4775372at2"/>
<dbReference type="AlphaFoldDB" id="A0A1I2HK88"/>
<dbReference type="NCBIfam" id="TIGR03920">
    <property type="entry name" value="T7SS_EccD"/>
    <property type="match status" value="1"/>
</dbReference>
<dbReference type="Gene3D" id="3.10.20.90">
    <property type="entry name" value="Phosphatidylinositol 3-kinase Catalytic Subunit, Chain A, domain 1"/>
    <property type="match status" value="1"/>
</dbReference>
<feature type="transmembrane region" description="Helical" evidence="7">
    <location>
        <begin position="240"/>
        <end position="261"/>
    </location>
</feature>
<feature type="transmembrane region" description="Helical" evidence="7">
    <location>
        <begin position="403"/>
        <end position="424"/>
    </location>
</feature>
<keyword evidence="10" id="KW-1185">Reference proteome</keyword>
<accession>A0A1I2HK88</accession>
<keyword evidence="6 7" id="KW-0472">Membrane</keyword>
<comment type="similarity">
    <text evidence="2">Belongs to the EccD/Snm4 family.</text>
</comment>
<evidence type="ECO:0000256" key="1">
    <source>
        <dbReference type="ARBA" id="ARBA00004651"/>
    </source>
</evidence>
<dbReference type="RefSeq" id="WP_093617064.1">
    <property type="nucleotide sequence ID" value="NZ_BOMT01000106.1"/>
</dbReference>
<dbReference type="InterPro" id="IPR044049">
    <property type="entry name" value="EccD_transm"/>
</dbReference>
<sequence length="469" mass="50024">MSTALNEQLCRITVIGPERKVDLAVPMRMPVGNLMPMLVRHTTNLGRVPDGDAADESWVLQRLGQEPFELSGTPESLDWLEGEELHLRPTQDPLPELAFDDLAEGVATMVNRRGDRWQPEYRRVLFLVLSLVAMGALAAVLVDRGPVLPQVIGGGVLAAGLVIAALVSALRQSDGAFPLLFGYGAAFFAAVGASSASDGDPDGVALNGPALLSAAVAVTVVFAFLLVAQRTFAPVMPFPPLLIGGVTAVMAVLVLLTRGIAEMTVPAVSATAVALILTLVVLAPRMAVKFSRLRGPQLPKTGADMSYDIEPEDSDLVRTRANDADTYLTVCMVSSALVLPFLMYFTMAVPGWSGWTLVLVTSSAILLRSRTFFGLWQRIALVVAGTVGYLMVVIEFSDMFGPAGRYVLLGGLAALLIPLVTAALRPWPRRMLPFWEYTATGLDVATGLAVLPVLAQVLGLYAWARGLFG</sequence>
<evidence type="ECO:0000313" key="9">
    <source>
        <dbReference type="EMBL" id="SFF29267.1"/>
    </source>
</evidence>
<evidence type="ECO:0000256" key="3">
    <source>
        <dbReference type="ARBA" id="ARBA00022475"/>
    </source>
</evidence>
<feature type="transmembrane region" description="Helical" evidence="7">
    <location>
        <begin position="148"/>
        <end position="170"/>
    </location>
</feature>
<feature type="transmembrane region" description="Helical" evidence="7">
    <location>
        <begin position="124"/>
        <end position="142"/>
    </location>
</feature>
<evidence type="ECO:0000256" key="4">
    <source>
        <dbReference type="ARBA" id="ARBA00022692"/>
    </source>
</evidence>
<keyword evidence="5 7" id="KW-1133">Transmembrane helix</keyword>